<dbReference type="GO" id="GO:0006260">
    <property type="term" value="P:DNA replication"/>
    <property type="evidence" value="ECO:0007669"/>
    <property type="project" value="UniProtKB-KW"/>
</dbReference>
<protein>
    <recommendedName>
        <fullName evidence="9">Replication protein A subunit</fullName>
    </recommendedName>
</protein>
<feature type="region of interest" description="Disordered" evidence="10">
    <location>
        <begin position="136"/>
        <end position="199"/>
    </location>
</feature>
<evidence type="ECO:0000313" key="14">
    <source>
        <dbReference type="EMBL" id="SSD61782.1"/>
    </source>
</evidence>
<comment type="function">
    <text evidence="9">As part of the replication protein A (RPA/RP-A), a single-stranded DNA-binding heterotrimeric complex, may play an essential role in DNA replication, recombination and repair. Binds and stabilizes single-stranded DNA intermediates, preventing complementary DNA reannealing and recruiting different proteins involved in DNA metabolism.</text>
</comment>
<dbReference type="Gene3D" id="2.40.50.140">
    <property type="entry name" value="Nucleic acid-binding proteins"/>
    <property type="match status" value="4"/>
</dbReference>
<dbReference type="InterPro" id="IPR012340">
    <property type="entry name" value="NA-bd_OB-fold"/>
</dbReference>
<dbReference type="VEuPathDB" id="FungiDB:SCODWIG_03543"/>
<dbReference type="CDD" id="cd04475">
    <property type="entry name" value="RPA1_DBD_B"/>
    <property type="match status" value="1"/>
</dbReference>
<dbReference type="Pfam" id="PF08646">
    <property type="entry name" value="Rep_fac-A_C"/>
    <property type="match status" value="1"/>
</dbReference>
<feature type="domain" description="Replication factor A C-terminal" evidence="12">
    <location>
        <begin position="478"/>
        <end position="623"/>
    </location>
</feature>
<dbReference type="CDD" id="cd04476">
    <property type="entry name" value="RPA1_DBD_C"/>
    <property type="match status" value="1"/>
</dbReference>
<dbReference type="GO" id="GO:0006281">
    <property type="term" value="P:DNA repair"/>
    <property type="evidence" value="ECO:0007669"/>
    <property type="project" value="InterPro"/>
</dbReference>
<feature type="domain" description="OB" evidence="11">
    <location>
        <begin position="216"/>
        <end position="298"/>
    </location>
</feature>
<dbReference type="GO" id="GO:0000781">
    <property type="term" value="C:chromosome, telomeric region"/>
    <property type="evidence" value="ECO:0007669"/>
    <property type="project" value="UniProtKB-ARBA"/>
</dbReference>
<keyword evidence="8 9" id="KW-0539">Nucleus</keyword>
<keyword evidence="3 9" id="KW-0235">DNA replication</keyword>
<evidence type="ECO:0000256" key="7">
    <source>
        <dbReference type="ARBA" id="ARBA00023125"/>
    </source>
</evidence>
<dbReference type="SUPFAM" id="SSF50249">
    <property type="entry name" value="Nucleic acid-binding proteins"/>
    <property type="match status" value="4"/>
</dbReference>
<dbReference type="GO" id="GO:0003697">
    <property type="term" value="F:single-stranded DNA binding"/>
    <property type="evidence" value="ECO:0007669"/>
    <property type="project" value="UniProtKB-ARBA"/>
</dbReference>
<proteinExistence type="inferred from homology"/>
<comment type="subcellular location">
    <subcellularLocation>
        <location evidence="1 9">Nucleus</location>
    </subcellularLocation>
</comment>
<dbReference type="NCBIfam" id="TIGR00617">
    <property type="entry name" value="rpa1"/>
    <property type="match status" value="1"/>
</dbReference>
<comment type="subunit">
    <text evidence="9">Component of the heterotrimeric canonical replication protein A complex (RPA).</text>
</comment>
<keyword evidence="15" id="KW-1185">Reference proteome</keyword>
<evidence type="ECO:0000313" key="15">
    <source>
        <dbReference type="Proteomes" id="UP000262825"/>
    </source>
</evidence>
<dbReference type="InterPro" id="IPR047192">
    <property type="entry name" value="Euk_RPA1_DBD_C"/>
</dbReference>
<dbReference type="CDD" id="cd04474">
    <property type="entry name" value="RPA1_DBD_A"/>
    <property type="match status" value="1"/>
</dbReference>
<evidence type="ECO:0000256" key="4">
    <source>
        <dbReference type="ARBA" id="ARBA00022723"/>
    </source>
</evidence>
<dbReference type="InterPro" id="IPR031657">
    <property type="entry name" value="REPA_OB_2"/>
</dbReference>
<evidence type="ECO:0000259" key="11">
    <source>
        <dbReference type="Pfam" id="PF01336"/>
    </source>
</evidence>
<evidence type="ECO:0000256" key="1">
    <source>
        <dbReference type="ARBA" id="ARBA00004123"/>
    </source>
</evidence>
<dbReference type="GO" id="GO:0005662">
    <property type="term" value="C:DNA replication factor A complex"/>
    <property type="evidence" value="ECO:0007669"/>
    <property type="project" value="UniProtKB-ARBA"/>
</dbReference>
<keyword evidence="4 9" id="KW-0479">Metal-binding</keyword>
<dbReference type="PANTHER" id="PTHR47165:SF4">
    <property type="entry name" value="OS03G0429900 PROTEIN"/>
    <property type="match status" value="1"/>
</dbReference>
<evidence type="ECO:0000256" key="2">
    <source>
        <dbReference type="ARBA" id="ARBA00005690"/>
    </source>
</evidence>
<dbReference type="PANTHER" id="PTHR47165">
    <property type="entry name" value="OS03G0429900 PROTEIN"/>
    <property type="match status" value="1"/>
</dbReference>
<dbReference type="GO" id="GO:0008270">
    <property type="term" value="F:zinc ion binding"/>
    <property type="evidence" value="ECO:0007669"/>
    <property type="project" value="UniProtKB-KW"/>
</dbReference>
<dbReference type="GO" id="GO:0007004">
    <property type="term" value="P:telomere maintenance via telomerase"/>
    <property type="evidence" value="ECO:0007669"/>
    <property type="project" value="UniProtKB-ARBA"/>
</dbReference>
<dbReference type="FunFam" id="2.40.50.140:FF:000064">
    <property type="entry name" value="Replication protein A subunit"/>
    <property type="match status" value="1"/>
</dbReference>
<gene>
    <name evidence="14" type="ORF">SCODWIG_03543</name>
</gene>
<evidence type="ECO:0000259" key="13">
    <source>
        <dbReference type="Pfam" id="PF16900"/>
    </source>
</evidence>
<dbReference type="InterPro" id="IPR004365">
    <property type="entry name" value="NA-bd_OB_tRNA"/>
</dbReference>
<reference evidence="15" key="1">
    <citation type="submission" date="2018-06" db="EMBL/GenBank/DDBJ databases">
        <authorList>
            <person name="Guldener U."/>
        </authorList>
    </citation>
    <scope>NUCLEOTIDE SEQUENCE [LARGE SCALE GENOMIC DNA]</scope>
    <source>
        <strain evidence="15">UTAD17</strain>
    </source>
</reference>
<keyword evidence="5 9" id="KW-0863">Zinc-finger</keyword>
<accession>A0A376BAT4</accession>
<dbReference type="Pfam" id="PF01336">
    <property type="entry name" value="tRNA_anti-codon"/>
    <property type="match status" value="1"/>
</dbReference>
<evidence type="ECO:0000256" key="3">
    <source>
        <dbReference type="ARBA" id="ARBA00022705"/>
    </source>
</evidence>
<evidence type="ECO:0000256" key="5">
    <source>
        <dbReference type="ARBA" id="ARBA00022771"/>
    </source>
</evidence>
<dbReference type="InterPro" id="IPR004591">
    <property type="entry name" value="Rfa1"/>
</dbReference>
<feature type="domain" description="Replication protein A OB" evidence="13">
    <location>
        <begin position="325"/>
        <end position="419"/>
    </location>
</feature>
<evidence type="ECO:0000256" key="8">
    <source>
        <dbReference type="ARBA" id="ARBA00023242"/>
    </source>
</evidence>
<dbReference type="GO" id="GO:0006310">
    <property type="term" value="P:DNA recombination"/>
    <property type="evidence" value="ECO:0007669"/>
    <property type="project" value="InterPro"/>
</dbReference>
<evidence type="ECO:0000256" key="9">
    <source>
        <dbReference type="RuleBase" id="RU364130"/>
    </source>
</evidence>
<dbReference type="EMBL" id="UFAJ01000888">
    <property type="protein sequence ID" value="SSD61782.1"/>
    <property type="molecule type" value="Genomic_DNA"/>
</dbReference>
<dbReference type="InterPro" id="IPR013955">
    <property type="entry name" value="Rep_factor-A_C"/>
</dbReference>
<feature type="compositionally biased region" description="Polar residues" evidence="10">
    <location>
        <begin position="154"/>
        <end position="166"/>
    </location>
</feature>
<comment type="similarity">
    <text evidence="2 9">Belongs to the replication factor A protein 1 family.</text>
</comment>
<dbReference type="Proteomes" id="UP000262825">
    <property type="component" value="Unassembled WGS sequence"/>
</dbReference>
<evidence type="ECO:0000259" key="12">
    <source>
        <dbReference type="Pfam" id="PF08646"/>
    </source>
</evidence>
<dbReference type="Pfam" id="PF16900">
    <property type="entry name" value="REPA_OB_2"/>
    <property type="match status" value="1"/>
</dbReference>
<evidence type="ECO:0000256" key="6">
    <source>
        <dbReference type="ARBA" id="ARBA00022833"/>
    </source>
</evidence>
<keyword evidence="6 9" id="KW-0862">Zinc</keyword>
<feature type="compositionally biased region" description="Low complexity" evidence="10">
    <location>
        <begin position="167"/>
        <end position="192"/>
    </location>
</feature>
<dbReference type="FunFam" id="2.40.50.140:FF:000041">
    <property type="entry name" value="Replication protein A subunit"/>
    <property type="match status" value="1"/>
</dbReference>
<organism evidence="14 15">
    <name type="scientific">Saccharomycodes ludwigii</name>
    <dbReference type="NCBI Taxonomy" id="36035"/>
    <lineage>
        <taxon>Eukaryota</taxon>
        <taxon>Fungi</taxon>
        <taxon>Dikarya</taxon>
        <taxon>Ascomycota</taxon>
        <taxon>Saccharomycotina</taxon>
        <taxon>Saccharomycetes</taxon>
        <taxon>Saccharomycodales</taxon>
        <taxon>Saccharomycodaceae</taxon>
        <taxon>Saccharomycodes</taxon>
    </lineage>
</organism>
<name>A0A376BAT4_9ASCO</name>
<dbReference type="FunFam" id="2.40.50.140:FF:000090">
    <property type="entry name" value="Replication protein A subunit"/>
    <property type="match status" value="1"/>
</dbReference>
<dbReference type="AlphaFoldDB" id="A0A376BAT4"/>
<keyword evidence="7 9" id="KW-0238">DNA-binding</keyword>
<sequence length="632" mass="71834">MSHSISKGELFSIFTKEEKFKNPTGGVFKILSVKKNDRERKSCLFVIYDGEYNTKCLFKDAAFEKAFESNLEPGNVFRVLVASTAVLPQKKKCVLVVEDVEILEKNRLPPNQQTGIFLDSYLFEHPELSAVPEFRGAGFNAQPNKGAPQPPQINPTKPLQQHSVVSNNYQQQQHNNNINNNNNNNNNHNHNNGSTSDSQKRPIFAIEQLSPYQNLWTIKARVSYKSDIRTWRNQRGEGKLFNVNFLDETGEIRATAFNDNAEKYFEILQEGKVYYVSKARVQPSKPQFSHLKHPYELQLDRDSVVEECMDDQGNVPQLHFDFVKLSSVENTEPNSVVDVMGIIQEITPVFQINSKAGKTYDRRDITIVDDSGYSISLGLWNNLAVDFNLPEGSVIVAKGVRVSDFNGKSLSMTPNGNIYSNPETPEAFALKGWYDSQGKSSTFHSLKQEFSRRDNIAERKTIRAAEEENLGASERGDYFNIKAAITYVRTDNFCYPGCSSPNCAKKVIETSDGSWRCEKCDATYPTPNYRYTLSISVLDETGQMWLTLFNEQAETLLGVSANKLMEIKENSDTEFNDIIQKVQMCEFDFRIRARQDTYNDVQKIRYSAATISRLNFKAEADYLAKELSKVNI</sequence>
<evidence type="ECO:0000256" key="10">
    <source>
        <dbReference type="SAM" id="MobiDB-lite"/>
    </source>
</evidence>